<dbReference type="PANTHER" id="PTHR18964">
    <property type="entry name" value="ROK (REPRESSOR, ORF, KINASE) FAMILY"/>
    <property type="match status" value="1"/>
</dbReference>
<keyword evidence="3" id="KW-0418">Kinase</keyword>
<evidence type="ECO:0000313" key="4">
    <source>
        <dbReference type="Proteomes" id="UP000276899"/>
    </source>
</evidence>
<name>A0A3S4SKH0_9ACTO</name>
<accession>A0A3S4SKH0</accession>
<dbReference type="PANTHER" id="PTHR18964:SF169">
    <property type="entry name" value="N-ACETYLMANNOSAMINE KINASE"/>
    <property type="match status" value="1"/>
</dbReference>
<dbReference type="STRING" id="1278298.GCA_000428685_02192"/>
<gene>
    <name evidence="3" type="primary">glkA_2</name>
    <name evidence="3" type="ORF">NCTC11923_01451</name>
</gene>
<proteinExistence type="inferred from homology"/>
<keyword evidence="3" id="KW-0808">Transferase</keyword>
<evidence type="ECO:0000256" key="1">
    <source>
        <dbReference type="ARBA" id="ARBA00006479"/>
    </source>
</evidence>
<dbReference type="KEGG" id="asla:NCTC11923_01451"/>
<dbReference type="RefSeq" id="WP_051281259.1">
    <property type="nucleotide sequence ID" value="NZ_LR134363.1"/>
</dbReference>
<evidence type="ECO:0000313" key="3">
    <source>
        <dbReference type="EMBL" id="VEG74809.1"/>
    </source>
</evidence>
<dbReference type="InterPro" id="IPR043129">
    <property type="entry name" value="ATPase_NBD"/>
</dbReference>
<feature type="region of interest" description="Disordered" evidence="2">
    <location>
        <begin position="327"/>
        <end position="349"/>
    </location>
</feature>
<dbReference type="InterPro" id="IPR049874">
    <property type="entry name" value="ROK_cs"/>
</dbReference>
<dbReference type="AlphaFoldDB" id="A0A3S4SKH0"/>
<dbReference type="Pfam" id="PF00480">
    <property type="entry name" value="ROK"/>
    <property type="match status" value="1"/>
</dbReference>
<sequence length="349" mass="34652">MESAQRICAPDPHGPGAVVGLDLGGTKMAAALVGADGVLLGPAARLDTPASQGPEAILDAVASLVLDLAASAGPGEPPIAAVGIGTAGVVDTTTGTIISATEALAGWAGTPVAQGLSQRLEPAGLGRIPIDVVNDVDAYATAEAWRGAGRGCSSLLVAAVGTGVGGALVLEGRTRRGAHHVAGEIGHIPAPGAQGETCTCGRIGHLEAVVAGPQIHRRYLAGGGDDAVRDARQVEERALAGEELALAVYRDSAQALGQALAGLASAIDPDRILISGGLARAGDLWWGPLRRAFAAEVIEPLAGIEILPAALGTTAPIIGAARGALRAAGLPETEPGAARDTTDQPQEEP</sequence>
<dbReference type="GO" id="GO:0004340">
    <property type="term" value="F:glucokinase activity"/>
    <property type="evidence" value="ECO:0007669"/>
    <property type="project" value="UniProtKB-EC"/>
</dbReference>
<evidence type="ECO:0000256" key="2">
    <source>
        <dbReference type="SAM" id="MobiDB-lite"/>
    </source>
</evidence>
<organism evidence="3 4">
    <name type="scientific">Actinomyces slackii</name>
    <dbReference type="NCBI Taxonomy" id="52774"/>
    <lineage>
        <taxon>Bacteria</taxon>
        <taxon>Bacillati</taxon>
        <taxon>Actinomycetota</taxon>
        <taxon>Actinomycetes</taxon>
        <taxon>Actinomycetales</taxon>
        <taxon>Actinomycetaceae</taxon>
        <taxon>Actinomyces</taxon>
    </lineage>
</organism>
<dbReference type="InterPro" id="IPR000600">
    <property type="entry name" value="ROK"/>
</dbReference>
<dbReference type="EC" id="2.7.1.2" evidence="3"/>
<dbReference type="Gene3D" id="3.30.420.40">
    <property type="match status" value="2"/>
</dbReference>
<keyword evidence="4" id="KW-1185">Reference proteome</keyword>
<dbReference type="EMBL" id="LR134363">
    <property type="protein sequence ID" value="VEG74809.1"/>
    <property type="molecule type" value="Genomic_DNA"/>
</dbReference>
<comment type="similarity">
    <text evidence="1">Belongs to the ROK (NagC/XylR) family.</text>
</comment>
<dbReference type="SUPFAM" id="SSF53067">
    <property type="entry name" value="Actin-like ATPase domain"/>
    <property type="match status" value="1"/>
</dbReference>
<dbReference type="PROSITE" id="PS01125">
    <property type="entry name" value="ROK"/>
    <property type="match status" value="1"/>
</dbReference>
<protein>
    <submittedName>
        <fullName evidence="3">Glucokinase</fullName>
        <ecNumber evidence="3">2.7.1.2</ecNumber>
    </submittedName>
</protein>
<dbReference type="Proteomes" id="UP000276899">
    <property type="component" value="Chromosome"/>
</dbReference>
<reference evidence="3 4" key="1">
    <citation type="submission" date="2018-12" db="EMBL/GenBank/DDBJ databases">
        <authorList>
            <consortium name="Pathogen Informatics"/>
        </authorList>
    </citation>
    <scope>NUCLEOTIDE SEQUENCE [LARGE SCALE GENOMIC DNA]</scope>
    <source>
        <strain evidence="3 4">NCTC11923</strain>
    </source>
</reference>